<dbReference type="SUPFAM" id="SSF49899">
    <property type="entry name" value="Concanavalin A-like lectins/glucanases"/>
    <property type="match status" value="1"/>
</dbReference>
<evidence type="ECO:0000256" key="1">
    <source>
        <dbReference type="SAM" id="Phobius"/>
    </source>
</evidence>
<keyword evidence="1" id="KW-0472">Membrane</keyword>
<proteinExistence type="predicted"/>
<keyword evidence="1" id="KW-0812">Transmembrane</keyword>
<dbReference type="AlphaFoldDB" id="A0A6C0JP90"/>
<organism evidence="2">
    <name type="scientific">viral metagenome</name>
    <dbReference type="NCBI Taxonomy" id="1070528"/>
    <lineage>
        <taxon>unclassified sequences</taxon>
        <taxon>metagenomes</taxon>
        <taxon>organismal metagenomes</taxon>
    </lineage>
</organism>
<feature type="transmembrane region" description="Helical" evidence="1">
    <location>
        <begin position="35"/>
        <end position="57"/>
    </location>
</feature>
<protein>
    <submittedName>
        <fullName evidence="2">Uncharacterized protein</fullName>
    </submittedName>
</protein>
<name>A0A6C0JP90_9ZZZZ</name>
<reference evidence="2" key="1">
    <citation type="journal article" date="2020" name="Nature">
        <title>Giant virus diversity and host interactions through global metagenomics.</title>
        <authorList>
            <person name="Schulz F."/>
            <person name="Roux S."/>
            <person name="Paez-Espino D."/>
            <person name="Jungbluth S."/>
            <person name="Walsh D.A."/>
            <person name="Denef V.J."/>
            <person name="McMahon K.D."/>
            <person name="Konstantinidis K.T."/>
            <person name="Eloe-Fadrosh E.A."/>
            <person name="Kyrpides N.C."/>
            <person name="Woyke T."/>
        </authorList>
    </citation>
    <scope>NUCLEOTIDE SEQUENCE</scope>
    <source>
        <strain evidence="2">GVMAG-S-1040241-154</strain>
    </source>
</reference>
<dbReference type="Gene3D" id="2.60.120.200">
    <property type="match status" value="1"/>
</dbReference>
<keyword evidence="1" id="KW-1133">Transmembrane helix</keyword>
<dbReference type="InterPro" id="IPR013320">
    <property type="entry name" value="ConA-like_dom_sf"/>
</dbReference>
<sequence length="339" mass="38183">MNTPETPVSNTLNSIRQKSSRVFEEMQSLGNSTQAIIGLVLLIAFSVIIAYLMYSYISKVVFNKYKIIVPKTKLPLIGNVKNEISLDDDLPVSEGGNGIRRSYTFWIYIKDNDHSHFRNILYLSKNGENEIINTSPHIFMDKSNNKMYIRFKKQNKDSNKLDAACDADTKKNIHDWARSQFDDGTNEPKECFRKYMKQGIVIDYVPMQRWVHIGIVINDHTSNSNGGYGASISAYVDGELVAVANHEEPLRGLGSSSEQYTYNINNLDLDNFTKLVVGGEQSSGISPGFSGLLCKFAVFNYDLNDRDIHNDYNKGPVDNLMAKLGIGTYGVRSPVYRIS</sequence>
<dbReference type="EMBL" id="MN740684">
    <property type="protein sequence ID" value="QHU07585.1"/>
    <property type="molecule type" value="Genomic_DNA"/>
</dbReference>
<evidence type="ECO:0000313" key="2">
    <source>
        <dbReference type="EMBL" id="QHU07585.1"/>
    </source>
</evidence>
<accession>A0A6C0JP90</accession>